<dbReference type="AlphaFoldDB" id="A0A0F7IHP7"/>
<dbReference type="InParanoid" id="A0A0F7IHP7"/>
<keyword evidence="2 7" id="KW-0479">Metal-binding</keyword>
<dbReference type="STRING" id="113653.GAH_01176"/>
<keyword evidence="4 7" id="KW-0862">Zinc</keyword>
<evidence type="ECO:0000256" key="8">
    <source>
        <dbReference type="RuleBase" id="RU000671"/>
    </source>
</evidence>
<name>A0A0F7IHP7_9EURY</name>
<dbReference type="InterPro" id="IPR000592">
    <property type="entry name" value="Ribosomal_eS27"/>
</dbReference>
<reference evidence="9 10" key="1">
    <citation type="submission" date="2015-04" db="EMBL/GenBank/DDBJ databases">
        <title>The complete genome sequence of the hyperthermophilic, obligate iron-reducing archaeon Geoglobus ahangari strain 234T.</title>
        <authorList>
            <person name="Manzella M.P."/>
            <person name="Holmes D.E."/>
            <person name="Rocheleau J.M."/>
            <person name="Chung A."/>
            <person name="Reguera G."/>
            <person name="Kashefi K."/>
        </authorList>
    </citation>
    <scope>NUCLEOTIDE SEQUENCE [LARGE SCALE GENOMIC DNA]</scope>
    <source>
        <strain evidence="9 10">234</strain>
    </source>
</reference>
<feature type="zinc finger region" description="C4-type" evidence="7">
    <location>
        <begin position="9"/>
        <end position="31"/>
    </location>
</feature>
<dbReference type="RefSeq" id="WP_048095275.1">
    <property type="nucleotide sequence ID" value="NZ_CP011267.1"/>
</dbReference>
<feature type="binding site" evidence="7">
    <location>
        <position position="9"/>
    </location>
    <ligand>
        <name>Zn(2+)</name>
        <dbReference type="ChEBI" id="CHEBI:29105"/>
    </ligand>
</feature>
<dbReference type="Gene3D" id="2.20.25.100">
    <property type="entry name" value="Zn-binding ribosomal proteins"/>
    <property type="match status" value="1"/>
</dbReference>
<evidence type="ECO:0000256" key="6">
    <source>
        <dbReference type="ARBA" id="ARBA00023274"/>
    </source>
</evidence>
<dbReference type="GO" id="GO:0006412">
    <property type="term" value="P:translation"/>
    <property type="evidence" value="ECO:0007669"/>
    <property type="project" value="UniProtKB-UniRule"/>
</dbReference>
<dbReference type="HAMAP" id="MF_00371">
    <property type="entry name" value="Ribosomal_eS27"/>
    <property type="match status" value="1"/>
</dbReference>
<comment type="cofactor">
    <cofactor evidence="7 8">
        <name>Zn(2+)</name>
        <dbReference type="ChEBI" id="CHEBI:29105"/>
    </cofactor>
    <text evidence="7 8">Binds 1 zinc ion per subunit.</text>
</comment>
<dbReference type="Pfam" id="PF01667">
    <property type="entry name" value="Ribosomal_S27e"/>
    <property type="match status" value="1"/>
</dbReference>
<evidence type="ECO:0000256" key="1">
    <source>
        <dbReference type="ARBA" id="ARBA00010919"/>
    </source>
</evidence>
<comment type="subunit">
    <text evidence="7">Part of the 30S ribosomal subunit.</text>
</comment>
<accession>A0A0F7IHP7</accession>
<evidence type="ECO:0000256" key="7">
    <source>
        <dbReference type="HAMAP-Rule" id="MF_00371"/>
    </source>
</evidence>
<dbReference type="GeneID" id="24803749"/>
<dbReference type="PATRIC" id="fig|113653.22.peg.1170"/>
<dbReference type="NCBIfam" id="NF001629">
    <property type="entry name" value="PRK00415.1"/>
    <property type="match status" value="1"/>
</dbReference>
<evidence type="ECO:0000256" key="2">
    <source>
        <dbReference type="ARBA" id="ARBA00022723"/>
    </source>
</evidence>
<proteinExistence type="inferred from homology"/>
<evidence type="ECO:0000313" key="10">
    <source>
        <dbReference type="Proteomes" id="UP000034723"/>
    </source>
</evidence>
<dbReference type="PROSITE" id="PS01168">
    <property type="entry name" value="RIBOSOMAL_S27E"/>
    <property type="match status" value="1"/>
</dbReference>
<dbReference type="GO" id="GO:0003735">
    <property type="term" value="F:structural constituent of ribosome"/>
    <property type="evidence" value="ECO:0007669"/>
    <property type="project" value="InterPro"/>
</dbReference>
<dbReference type="GO" id="GO:0005840">
    <property type="term" value="C:ribosome"/>
    <property type="evidence" value="ECO:0007669"/>
    <property type="project" value="UniProtKB-KW"/>
</dbReference>
<protein>
    <recommendedName>
        <fullName evidence="7">Small ribosomal subunit protein eS27</fullName>
    </recommendedName>
</protein>
<dbReference type="EMBL" id="CP011267">
    <property type="protein sequence ID" value="AKG91513.1"/>
    <property type="molecule type" value="Genomic_DNA"/>
</dbReference>
<sequence length="54" mass="5986">MSRFLKVKCPDCENEQVVFDHASTHVKCLVCGRTLVEPTGGKARLKAEVLQALE</sequence>
<dbReference type="GO" id="GO:1990904">
    <property type="term" value="C:ribonucleoprotein complex"/>
    <property type="evidence" value="ECO:0007669"/>
    <property type="project" value="UniProtKB-KW"/>
</dbReference>
<comment type="similarity">
    <text evidence="1 7 8">Belongs to the eukaryotic ribosomal protein eS27 family.</text>
</comment>
<organism evidence="9 10">
    <name type="scientific">Geoglobus ahangari</name>
    <dbReference type="NCBI Taxonomy" id="113653"/>
    <lineage>
        <taxon>Archaea</taxon>
        <taxon>Methanobacteriati</taxon>
        <taxon>Methanobacteriota</taxon>
        <taxon>Archaeoglobi</taxon>
        <taxon>Archaeoglobales</taxon>
        <taxon>Archaeoglobaceae</taxon>
        <taxon>Geoglobus</taxon>
    </lineage>
</organism>
<evidence type="ECO:0000256" key="3">
    <source>
        <dbReference type="ARBA" id="ARBA00022771"/>
    </source>
</evidence>
<dbReference type="HOGENOM" id="CLU_199465_0_0_2"/>
<dbReference type="FunFam" id="2.20.25.100:FF:000002">
    <property type="entry name" value="30S ribosomal protein S27e"/>
    <property type="match status" value="1"/>
</dbReference>
<evidence type="ECO:0000256" key="4">
    <source>
        <dbReference type="ARBA" id="ARBA00022833"/>
    </source>
</evidence>
<dbReference type="Proteomes" id="UP000034723">
    <property type="component" value="Chromosome"/>
</dbReference>
<dbReference type="InterPro" id="IPR011332">
    <property type="entry name" value="Ribosomal_zn-bd"/>
</dbReference>
<evidence type="ECO:0000256" key="5">
    <source>
        <dbReference type="ARBA" id="ARBA00022980"/>
    </source>
</evidence>
<evidence type="ECO:0000313" key="9">
    <source>
        <dbReference type="EMBL" id="AKG91513.1"/>
    </source>
</evidence>
<keyword evidence="3 7" id="KW-0863">Zinc-finger</keyword>
<dbReference type="OrthoDB" id="5718at2157"/>
<feature type="binding site" evidence="7">
    <location>
        <position position="28"/>
    </location>
    <ligand>
        <name>Zn(2+)</name>
        <dbReference type="ChEBI" id="CHEBI:29105"/>
    </ligand>
</feature>
<dbReference type="KEGG" id="gah:GAH_01176"/>
<feature type="binding site" evidence="7">
    <location>
        <position position="31"/>
    </location>
    <ligand>
        <name>Zn(2+)</name>
        <dbReference type="ChEBI" id="CHEBI:29105"/>
    </ligand>
</feature>
<dbReference type="SUPFAM" id="SSF57829">
    <property type="entry name" value="Zn-binding ribosomal proteins"/>
    <property type="match status" value="1"/>
</dbReference>
<dbReference type="PANTHER" id="PTHR11594">
    <property type="entry name" value="40S RIBOSOMAL PROTEIN S27"/>
    <property type="match status" value="1"/>
</dbReference>
<dbReference type="FunCoup" id="A0A0F7IHP7">
    <property type="interactions" value="117"/>
</dbReference>
<gene>
    <name evidence="7" type="primary">rps27e</name>
    <name evidence="9" type="ORF">GAH_01176</name>
</gene>
<dbReference type="InterPro" id="IPR023407">
    <property type="entry name" value="Ribosomal_eS27_Zn-bd_dom_sf"/>
</dbReference>
<keyword evidence="6 7" id="KW-0687">Ribonucleoprotein</keyword>
<feature type="binding site" evidence="7">
    <location>
        <position position="12"/>
    </location>
    <ligand>
        <name>Zn(2+)</name>
        <dbReference type="ChEBI" id="CHEBI:29105"/>
    </ligand>
</feature>
<keyword evidence="5 7" id="KW-0689">Ribosomal protein</keyword>
<keyword evidence="10" id="KW-1185">Reference proteome</keyword>
<dbReference type="GO" id="GO:0008270">
    <property type="term" value="F:zinc ion binding"/>
    <property type="evidence" value="ECO:0007669"/>
    <property type="project" value="UniProtKB-UniRule"/>
</dbReference>